<feature type="compositionally biased region" description="Low complexity" evidence="1">
    <location>
        <begin position="36"/>
        <end position="48"/>
    </location>
</feature>
<feature type="region of interest" description="Disordered" evidence="1">
    <location>
        <begin position="61"/>
        <end position="98"/>
    </location>
</feature>
<dbReference type="EMBL" id="JACEIK010013860">
    <property type="protein sequence ID" value="MCE3216679.1"/>
    <property type="molecule type" value="Genomic_DNA"/>
</dbReference>
<proteinExistence type="predicted"/>
<dbReference type="Proteomes" id="UP000823775">
    <property type="component" value="Unassembled WGS sequence"/>
</dbReference>
<keyword evidence="3" id="KW-1185">Reference proteome</keyword>
<evidence type="ECO:0000256" key="1">
    <source>
        <dbReference type="SAM" id="MobiDB-lite"/>
    </source>
</evidence>
<comment type="caution">
    <text evidence="2">The sequence shown here is derived from an EMBL/GenBank/DDBJ whole genome shotgun (WGS) entry which is preliminary data.</text>
</comment>
<feature type="region of interest" description="Disordered" evidence="1">
    <location>
        <begin position="1"/>
        <end position="49"/>
    </location>
</feature>
<evidence type="ECO:0000313" key="2">
    <source>
        <dbReference type="EMBL" id="MCE3216679.1"/>
    </source>
</evidence>
<name>A0ABS8WUQ2_DATST</name>
<protein>
    <submittedName>
        <fullName evidence="2">Uncharacterized protein</fullName>
    </submittedName>
</protein>
<sequence>MTFEEISIGEVGPDLGFDETTTTDKSLKNKVVGDEPNSNGSNNVVGPNDIAKTSNVVVVPSRAKKSAKKPTSTFEALVTDRGRPRKATSTSKEPTRVR</sequence>
<reference evidence="2 3" key="1">
    <citation type="journal article" date="2021" name="BMC Genomics">
        <title>Datura genome reveals duplications of psychoactive alkaloid biosynthetic genes and high mutation rate following tissue culture.</title>
        <authorList>
            <person name="Rajewski A."/>
            <person name="Carter-House D."/>
            <person name="Stajich J."/>
            <person name="Litt A."/>
        </authorList>
    </citation>
    <scope>NUCLEOTIDE SEQUENCE [LARGE SCALE GENOMIC DNA]</scope>
    <source>
        <strain evidence="2">AR-01</strain>
    </source>
</reference>
<evidence type="ECO:0000313" key="3">
    <source>
        <dbReference type="Proteomes" id="UP000823775"/>
    </source>
</evidence>
<organism evidence="2 3">
    <name type="scientific">Datura stramonium</name>
    <name type="common">Jimsonweed</name>
    <name type="synonym">Common thornapple</name>
    <dbReference type="NCBI Taxonomy" id="4076"/>
    <lineage>
        <taxon>Eukaryota</taxon>
        <taxon>Viridiplantae</taxon>
        <taxon>Streptophyta</taxon>
        <taxon>Embryophyta</taxon>
        <taxon>Tracheophyta</taxon>
        <taxon>Spermatophyta</taxon>
        <taxon>Magnoliopsida</taxon>
        <taxon>eudicotyledons</taxon>
        <taxon>Gunneridae</taxon>
        <taxon>Pentapetalae</taxon>
        <taxon>asterids</taxon>
        <taxon>lamiids</taxon>
        <taxon>Solanales</taxon>
        <taxon>Solanaceae</taxon>
        <taxon>Solanoideae</taxon>
        <taxon>Datureae</taxon>
        <taxon>Datura</taxon>
    </lineage>
</organism>
<accession>A0ABS8WUQ2</accession>
<gene>
    <name evidence="2" type="ORF">HAX54_007514</name>
</gene>